<dbReference type="InterPro" id="IPR021109">
    <property type="entry name" value="Peptidase_aspartic_dom_sf"/>
</dbReference>
<accession>A0A0G4HEJ5</accession>
<reference evidence="2" key="1">
    <citation type="submission" date="2014-11" db="EMBL/GenBank/DDBJ databases">
        <authorList>
            <person name="Otto D Thomas"/>
            <person name="Naeem Raeece"/>
        </authorList>
    </citation>
    <scope>NUCLEOTIDE SEQUENCE</scope>
</reference>
<evidence type="ECO:0008006" key="3">
    <source>
        <dbReference type="Google" id="ProtNLM"/>
    </source>
</evidence>
<keyword evidence="1" id="KW-0732">Signal</keyword>
<dbReference type="SUPFAM" id="SSF50630">
    <property type="entry name" value="Acid proteases"/>
    <property type="match status" value="1"/>
</dbReference>
<organism evidence="2">
    <name type="scientific">Chromera velia CCMP2878</name>
    <dbReference type="NCBI Taxonomy" id="1169474"/>
    <lineage>
        <taxon>Eukaryota</taxon>
        <taxon>Sar</taxon>
        <taxon>Alveolata</taxon>
        <taxon>Colpodellida</taxon>
        <taxon>Chromeraceae</taxon>
        <taxon>Chromera</taxon>
    </lineage>
</organism>
<evidence type="ECO:0000256" key="1">
    <source>
        <dbReference type="SAM" id="SignalP"/>
    </source>
</evidence>
<dbReference type="EMBL" id="CDMZ01002463">
    <property type="protein sequence ID" value="CEM42496.1"/>
    <property type="molecule type" value="Genomic_DNA"/>
</dbReference>
<proteinExistence type="predicted"/>
<sequence length="402" mass="42039">MLPRFLCVSLYVLSAALEFSCAQPLPGQAGTALDFSVPVGVETAPSGTFEGFSVIVGQVEVVGVSEQLKVVMDTGSNLLAICSSKDLSGLPFNGTHACATYGGNGALASSLTGRWMGPSSVVSGSLRLENEFLVSMTSDDLDWCSFGLDGIFGLDVFPSHGFASPVSADQCASPAWRPSHVDHVSLPSPFRSVWTSGTKFGFFLQETGGQLVGGSGVENLTRELRLVGRAPVPSFARDAVFQVALLGVAFEGGASVSGSAVLELDSGTPWLGNLPDMLIESFPSGSFQGLRSVPSSVSTLKLTLAGVDGPFEISLDMENLREREATRGAVQVAPSGFESAKGWGISSLLGLPVFLSFFVVMSKEEIAFYEYPQEGGHGGEEEGGLVTAASTLGPRFRNLLQA</sequence>
<feature type="chain" id="PRO_5005191375" description="Peptidase A1 domain-containing protein" evidence="1">
    <location>
        <begin position="23"/>
        <end position="402"/>
    </location>
</feature>
<gene>
    <name evidence="2" type="ORF">Cvel_26781</name>
</gene>
<dbReference type="AlphaFoldDB" id="A0A0G4HEJ5"/>
<evidence type="ECO:0000313" key="2">
    <source>
        <dbReference type="EMBL" id="CEM42496.1"/>
    </source>
</evidence>
<name>A0A0G4HEJ5_9ALVE</name>
<feature type="signal peptide" evidence="1">
    <location>
        <begin position="1"/>
        <end position="22"/>
    </location>
</feature>
<dbReference type="VEuPathDB" id="CryptoDB:Cvel_26781"/>
<protein>
    <recommendedName>
        <fullName evidence="3">Peptidase A1 domain-containing protein</fullName>
    </recommendedName>
</protein>